<dbReference type="AlphaFoldDB" id="A0AAV8XL42"/>
<evidence type="ECO:0000313" key="1">
    <source>
        <dbReference type="EMBL" id="KAJ8939260.1"/>
    </source>
</evidence>
<dbReference type="EMBL" id="JAPWTK010000498">
    <property type="protein sequence ID" value="KAJ8939260.1"/>
    <property type="molecule type" value="Genomic_DNA"/>
</dbReference>
<comment type="caution">
    <text evidence="1">The sequence shown here is derived from an EMBL/GenBank/DDBJ whole genome shotgun (WGS) entry which is preliminary data.</text>
</comment>
<protein>
    <submittedName>
        <fullName evidence="1">Uncharacterized protein</fullName>
    </submittedName>
</protein>
<accession>A0AAV8XL42</accession>
<gene>
    <name evidence="1" type="ORF">NQ318_015218</name>
</gene>
<evidence type="ECO:0000313" key="2">
    <source>
        <dbReference type="Proteomes" id="UP001162162"/>
    </source>
</evidence>
<sequence length="177" mass="20557">MIVFPTRIINEQKKFGASLIVKPLENIPIYIWFQISCSLFDRTVIELGCDVEKTGVTLELLTDVDMLHFFRKGILGVLQSATENLLQIISLFVVMMIKKILLFTEHKYGWASLNLTEISKLYVDVIRETKTRSGVEHLVQKFNNLRTETSQDGEIYLRKRRNLEKKKCALCDDFLIK</sequence>
<reference evidence="1" key="1">
    <citation type="journal article" date="2023" name="Insect Mol. Biol.">
        <title>Genome sequencing provides insights into the evolution of gene families encoding plant cell wall-degrading enzymes in longhorned beetles.</title>
        <authorList>
            <person name="Shin N.R."/>
            <person name="Okamura Y."/>
            <person name="Kirsch R."/>
            <person name="Pauchet Y."/>
        </authorList>
    </citation>
    <scope>NUCLEOTIDE SEQUENCE</scope>
    <source>
        <strain evidence="1">AMC_N1</strain>
    </source>
</reference>
<keyword evidence="2" id="KW-1185">Reference proteome</keyword>
<organism evidence="1 2">
    <name type="scientific">Aromia moschata</name>
    <dbReference type="NCBI Taxonomy" id="1265417"/>
    <lineage>
        <taxon>Eukaryota</taxon>
        <taxon>Metazoa</taxon>
        <taxon>Ecdysozoa</taxon>
        <taxon>Arthropoda</taxon>
        <taxon>Hexapoda</taxon>
        <taxon>Insecta</taxon>
        <taxon>Pterygota</taxon>
        <taxon>Neoptera</taxon>
        <taxon>Endopterygota</taxon>
        <taxon>Coleoptera</taxon>
        <taxon>Polyphaga</taxon>
        <taxon>Cucujiformia</taxon>
        <taxon>Chrysomeloidea</taxon>
        <taxon>Cerambycidae</taxon>
        <taxon>Cerambycinae</taxon>
        <taxon>Callichromatini</taxon>
        <taxon>Aromia</taxon>
    </lineage>
</organism>
<proteinExistence type="predicted"/>
<name>A0AAV8XL42_9CUCU</name>
<dbReference type="Proteomes" id="UP001162162">
    <property type="component" value="Unassembled WGS sequence"/>
</dbReference>